<organism evidence="1">
    <name type="scientific">Rhizophora mucronata</name>
    <name type="common">Asiatic mangrove</name>
    <dbReference type="NCBI Taxonomy" id="61149"/>
    <lineage>
        <taxon>Eukaryota</taxon>
        <taxon>Viridiplantae</taxon>
        <taxon>Streptophyta</taxon>
        <taxon>Embryophyta</taxon>
        <taxon>Tracheophyta</taxon>
        <taxon>Spermatophyta</taxon>
        <taxon>Magnoliopsida</taxon>
        <taxon>eudicotyledons</taxon>
        <taxon>Gunneridae</taxon>
        <taxon>Pentapetalae</taxon>
        <taxon>rosids</taxon>
        <taxon>fabids</taxon>
        <taxon>Malpighiales</taxon>
        <taxon>Rhizophoraceae</taxon>
        <taxon>Rhizophora</taxon>
    </lineage>
</organism>
<dbReference type="AlphaFoldDB" id="A0A2P2KXB1"/>
<name>A0A2P2KXB1_RHIMU</name>
<protein>
    <submittedName>
        <fullName evidence="1">Soluble inorganic pyrophosphatase 6ic</fullName>
    </submittedName>
</protein>
<accession>A0A2P2KXB1</accession>
<evidence type="ECO:0000313" key="1">
    <source>
        <dbReference type="EMBL" id="MBX10354.1"/>
    </source>
</evidence>
<proteinExistence type="predicted"/>
<sequence>MSLVFFANLVKKNKRQMAPTAAMLLLSGHMKSTAPPSFPSPTSSTTSSLGVKVSALKWVSEGNLIFKERFLAQELFKVDPCLAVDGDSAMEKRFQEALQHSCWC</sequence>
<dbReference type="EMBL" id="GGEC01029870">
    <property type="protein sequence ID" value="MBX10354.1"/>
    <property type="molecule type" value="Transcribed_RNA"/>
</dbReference>
<reference evidence="1" key="1">
    <citation type="submission" date="2018-02" db="EMBL/GenBank/DDBJ databases">
        <title>Rhizophora mucronata_Transcriptome.</title>
        <authorList>
            <person name="Meera S.P."/>
            <person name="Sreeshan A."/>
            <person name="Augustine A."/>
        </authorList>
    </citation>
    <scope>NUCLEOTIDE SEQUENCE</scope>
    <source>
        <tissue evidence="1">Leaf</tissue>
    </source>
</reference>